<keyword evidence="2" id="KW-1185">Reference proteome</keyword>
<comment type="caution">
    <text evidence="1">The sequence shown here is derived from an EMBL/GenBank/DDBJ whole genome shotgun (WGS) entry which is preliminary data.</text>
</comment>
<reference evidence="1 2" key="1">
    <citation type="journal article" date="2024" name="BMC Genomics">
        <title>De novo assembly and annotation of Popillia japonica's genome with initial clues to its potential as an invasive pest.</title>
        <authorList>
            <person name="Cucini C."/>
            <person name="Boschi S."/>
            <person name="Funari R."/>
            <person name="Cardaioli E."/>
            <person name="Iannotti N."/>
            <person name="Marturano G."/>
            <person name="Paoli F."/>
            <person name="Bruttini M."/>
            <person name="Carapelli A."/>
            <person name="Frati F."/>
            <person name="Nardi F."/>
        </authorList>
    </citation>
    <scope>NUCLEOTIDE SEQUENCE [LARGE SCALE GENOMIC DNA]</scope>
    <source>
        <strain evidence="1">DMR45628</strain>
    </source>
</reference>
<sequence>MDGLVFIFATTHCVLQRRTAIAILLAELVPERDGERAACPLRMIYWEITLRDHLLLPITPDSSSDTTYARLERDNIRTRSGLSLLLVRDTRKGRCSLLATAMR</sequence>
<evidence type="ECO:0000313" key="1">
    <source>
        <dbReference type="EMBL" id="KAK9709349.1"/>
    </source>
</evidence>
<gene>
    <name evidence="1" type="ORF">QE152_g26658</name>
</gene>
<dbReference type="AlphaFoldDB" id="A0AAW1JYL7"/>
<accession>A0AAW1JYL7</accession>
<proteinExistence type="predicted"/>
<organism evidence="1 2">
    <name type="scientific">Popillia japonica</name>
    <name type="common">Japanese beetle</name>
    <dbReference type="NCBI Taxonomy" id="7064"/>
    <lineage>
        <taxon>Eukaryota</taxon>
        <taxon>Metazoa</taxon>
        <taxon>Ecdysozoa</taxon>
        <taxon>Arthropoda</taxon>
        <taxon>Hexapoda</taxon>
        <taxon>Insecta</taxon>
        <taxon>Pterygota</taxon>
        <taxon>Neoptera</taxon>
        <taxon>Endopterygota</taxon>
        <taxon>Coleoptera</taxon>
        <taxon>Polyphaga</taxon>
        <taxon>Scarabaeiformia</taxon>
        <taxon>Scarabaeidae</taxon>
        <taxon>Rutelinae</taxon>
        <taxon>Popillia</taxon>
    </lineage>
</organism>
<dbReference type="Proteomes" id="UP001458880">
    <property type="component" value="Unassembled WGS sequence"/>
</dbReference>
<evidence type="ECO:0000313" key="2">
    <source>
        <dbReference type="Proteomes" id="UP001458880"/>
    </source>
</evidence>
<name>A0AAW1JYL7_POPJA</name>
<evidence type="ECO:0008006" key="3">
    <source>
        <dbReference type="Google" id="ProtNLM"/>
    </source>
</evidence>
<protein>
    <recommendedName>
        <fullName evidence="3">Secreted protein</fullName>
    </recommendedName>
</protein>
<dbReference type="EMBL" id="JASPKY010000311">
    <property type="protein sequence ID" value="KAK9709349.1"/>
    <property type="molecule type" value="Genomic_DNA"/>
</dbReference>